<keyword evidence="2" id="KW-0472">Membrane</keyword>
<dbReference type="Proteomes" id="UP000095751">
    <property type="component" value="Unassembled WGS sequence"/>
</dbReference>
<evidence type="ECO:0000256" key="1">
    <source>
        <dbReference type="SAM" id="MobiDB-lite"/>
    </source>
</evidence>
<organism evidence="3 4">
    <name type="scientific">Fragilariopsis cylindrus CCMP1102</name>
    <dbReference type="NCBI Taxonomy" id="635003"/>
    <lineage>
        <taxon>Eukaryota</taxon>
        <taxon>Sar</taxon>
        <taxon>Stramenopiles</taxon>
        <taxon>Ochrophyta</taxon>
        <taxon>Bacillariophyta</taxon>
        <taxon>Bacillariophyceae</taxon>
        <taxon>Bacillariophycidae</taxon>
        <taxon>Bacillariales</taxon>
        <taxon>Bacillariaceae</taxon>
        <taxon>Fragilariopsis</taxon>
    </lineage>
</organism>
<reference evidence="3 4" key="1">
    <citation type="submission" date="2016-09" db="EMBL/GenBank/DDBJ databases">
        <title>Extensive genetic diversity and differential bi-allelic expression allows diatom success in the polar Southern Ocean.</title>
        <authorList>
            <consortium name="DOE Joint Genome Institute"/>
            <person name="Mock T."/>
            <person name="Otillar R.P."/>
            <person name="Strauss J."/>
            <person name="Dupont C."/>
            <person name="Frickenhaus S."/>
            <person name="Maumus F."/>
            <person name="Mcmullan M."/>
            <person name="Sanges R."/>
            <person name="Schmutz J."/>
            <person name="Toseland A."/>
            <person name="Valas R."/>
            <person name="Veluchamy A."/>
            <person name="Ward B.J."/>
            <person name="Allen A."/>
            <person name="Barry K."/>
            <person name="Falciatore A."/>
            <person name="Ferrante M."/>
            <person name="Fortunato A.E."/>
            <person name="Gloeckner G."/>
            <person name="Gruber A."/>
            <person name="Hipkin R."/>
            <person name="Janech M."/>
            <person name="Kroth P."/>
            <person name="Leese F."/>
            <person name="Lindquist E."/>
            <person name="Lyon B.R."/>
            <person name="Martin J."/>
            <person name="Mayer C."/>
            <person name="Parker M."/>
            <person name="Quesneville H."/>
            <person name="Raymond J."/>
            <person name="Uhlig C."/>
            <person name="Valentin K.U."/>
            <person name="Worden A.Z."/>
            <person name="Armbrust E.V."/>
            <person name="Bowler C."/>
            <person name="Green B."/>
            <person name="Moulton V."/>
            <person name="Van Oosterhout C."/>
            <person name="Grigoriev I."/>
        </authorList>
    </citation>
    <scope>NUCLEOTIDE SEQUENCE [LARGE SCALE GENOMIC DNA]</scope>
    <source>
        <strain evidence="3 4">CCMP1102</strain>
    </source>
</reference>
<accession>A0A1E7EK42</accession>
<keyword evidence="4" id="KW-1185">Reference proteome</keyword>
<feature type="region of interest" description="Disordered" evidence="1">
    <location>
        <begin position="1"/>
        <end position="93"/>
    </location>
</feature>
<gene>
    <name evidence="3" type="ORF">FRACYDRAFT_255487</name>
</gene>
<dbReference type="AlphaFoldDB" id="A0A1E7EK42"/>
<protein>
    <submittedName>
        <fullName evidence="3">Uncharacterized protein</fullName>
    </submittedName>
</protein>
<keyword evidence="2" id="KW-1133">Transmembrane helix</keyword>
<evidence type="ECO:0000313" key="3">
    <source>
        <dbReference type="EMBL" id="OEU06256.1"/>
    </source>
</evidence>
<feature type="compositionally biased region" description="Low complexity" evidence="1">
    <location>
        <begin position="75"/>
        <end position="87"/>
    </location>
</feature>
<dbReference type="InParanoid" id="A0A1E7EK42"/>
<feature type="compositionally biased region" description="Acidic residues" evidence="1">
    <location>
        <begin position="19"/>
        <end position="34"/>
    </location>
</feature>
<proteinExistence type="predicted"/>
<sequence>MAPMSSEQARRAIQTSDHLDEDDEIDDDDDDADDTTSLQPTHLKSFKIADNNNTTHQESYDRESNSSGSRGGGMENSSSHSSSHFSTGTGGSNITGNVANDMLDIAARGDKVISASRGMFFSVLFIAAVVLATVAFLLYRHEETKNFERAFTNQAEEIVLYTNHNVDTVFATIRALSTTTTTLVKSTAEETGLPSGFVTLPDLSVQLELARNTTSALVIAYMPKVFNDDYQTWVNYSETNKYWISEEQPEHYHGGASSSIEDHYVDCSGRHWKHSDHYHAIDKLKGERRELQNMDPRSTAIDEEIEMINGLIVDTTDEDIPPEIKMPSSTNATYYAPVWQMVPIPYINETSPTVDIINYNLVDRPVFSKAIEYMASTRLPTFLDICDQSAWFGVEGNKEILQTVVAFPVFADFLPDSDVAGYFTAIIPWMQFFDHQSRDSSDNVTVVMENTCDEVFTIKISVDQKIMLL</sequence>
<dbReference type="KEGG" id="fcy:FRACYDRAFT_255487"/>
<feature type="transmembrane region" description="Helical" evidence="2">
    <location>
        <begin position="118"/>
        <end position="139"/>
    </location>
</feature>
<evidence type="ECO:0000313" key="4">
    <source>
        <dbReference type="Proteomes" id="UP000095751"/>
    </source>
</evidence>
<keyword evidence="2" id="KW-0812">Transmembrane</keyword>
<name>A0A1E7EK42_9STRA</name>
<dbReference type="EMBL" id="KV784418">
    <property type="protein sequence ID" value="OEU06256.1"/>
    <property type="molecule type" value="Genomic_DNA"/>
</dbReference>
<evidence type="ECO:0000256" key="2">
    <source>
        <dbReference type="SAM" id="Phobius"/>
    </source>
</evidence>